<sequence>MLLNTMSEKVSRLAKMLASDELKTRKLGHKLALKLLRVKAKTENSELTYENILGVCKGLHYSLWMQDKLLLQEDTVERICKLLPVITSRETRVNFVSAMFETLAREWENLDVWRADKFMLLAREFFVKTLMCTQKRALPVSAVADAVFNKVLNSNPNAAIDLKVHLCTVVAEELTRRKDLTAVIVSFYKRTLDVLLTIARGNDYITCLTRLLLILARLVRANRSVRSELSENALLLSTKHPLHRKTLCRIARILHLKKKQKSKSPTDQTADPNALPKTLAEDAMAAPEISAKIAVKRDPSKPSCDPVVTTTAAAAHKKIKKKNRKRKHAVLPDPTVGAPESSATLSADYVAAAATSELPTEMSPKCEKMLATSPSRKPSPELLPQTVATGEEAKASTESSLNCKKSEKDSTLVVVKTPSPSSERRNRKRRRSSSLTEPVVMVPVTDEQTPNYKDSSLLTPSGANLTPQTPKQNSKNRKRRRGLGSIDLEASPANKTSSFAVITNATMAAQAGAISTANAGPAPAETKKKTTPVEGPALAEPKSLVESTSPRKSSLSSPVKLPSRPTTGEVNGSTDMMLAAFDESLAEPPVSAKKRVSFGKVFRKRFSANRSLTISPSLTAIPDRGILRQQSS</sequence>
<comment type="subcellular location">
    <subcellularLocation>
        <location evidence="1">Nucleus</location>
    </subcellularLocation>
</comment>
<evidence type="ECO:0000256" key="5">
    <source>
        <dbReference type="SAM" id="MobiDB-lite"/>
    </source>
</evidence>
<keyword evidence="3" id="KW-0698">rRNA processing</keyword>
<evidence type="ECO:0008006" key="7">
    <source>
        <dbReference type="Google" id="ProtNLM"/>
    </source>
</evidence>
<evidence type="ECO:0000256" key="4">
    <source>
        <dbReference type="ARBA" id="ARBA00023242"/>
    </source>
</evidence>
<feature type="compositionally biased region" description="Low complexity" evidence="5">
    <location>
        <begin position="547"/>
        <end position="565"/>
    </location>
</feature>
<feature type="compositionally biased region" description="Basic residues" evidence="5">
    <location>
        <begin position="315"/>
        <end position="329"/>
    </location>
</feature>
<dbReference type="EMBL" id="GEEE01019455">
    <property type="protein sequence ID" value="JAP43770.1"/>
    <property type="molecule type" value="Transcribed_RNA"/>
</dbReference>
<feature type="region of interest" description="Disordered" evidence="5">
    <location>
        <begin position="517"/>
        <end position="572"/>
    </location>
</feature>
<evidence type="ECO:0000256" key="2">
    <source>
        <dbReference type="ARBA" id="ARBA00006374"/>
    </source>
</evidence>
<organism evidence="6">
    <name type="scientific">Schistocephalus solidus</name>
    <name type="common">Tapeworm</name>
    <dbReference type="NCBI Taxonomy" id="70667"/>
    <lineage>
        <taxon>Eukaryota</taxon>
        <taxon>Metazoa</taxon>
        <taxon>Spiralia</taxon>
        <taxon>Lophotrochozoa</taxon>
        <taxon>Platyhelminthes</taxon>
        <taxon>Cestoda</taxon>
        <taxon>Eucestoda</taxon>
        <taxon>Diphyllobothriidea</taxon>
        <taxon>Diphyllobothriidae</taxon>
        <taxon>Schistocephalus</taxon>
    </lineage>
</organism>
<dbReference type="PANTHER" id="PTHR13026:SF0">
    <property type="entry name" value="RIBOSOMAL RNA PROCESSING 1B"/>
    <property type="match status" value="1"/>
</dbReference>
<evidence type="ECO:0000313" key="6">
    <source>
        <dbReference type="EMBL" id="JAP43770.1"/>
    </source>
</evidence>
<reference evidence="6" key="1">
    <citation type="submission" date="2016-01" db="EMBL/GenBank/DDBJ databases">
        <title>Reference transcriptome for the parasite Schistocephalus solidus: insights into the molecular evolution of parasitism.</title>
        <authorList>
            <person name="Hebert F.O."/>
            <person name="Grambauer S."/>
            <person name="Barber I."/>
            <person name="Landry C.R."/>
            <person name="Aubin-Horth N."/>
        </authorList>
    </citation>
    <scope>NUCLEOTIDE SEQUENCE</scope>
</reference>
<dbReference type="PANTHER" id="PTHR13026">
    <property type="entry name" value="NNP-1 PROTEIN NOVEL NUCLEAR PROTEIN 1 NOP52"/>
    <property type="match status" value="1"/>
</dbReference>
<dbReference type="GO" id="GO:0030688">
    <property type="term" value="C:preribosome, small subunit precursor"/>
    <property type="evidence" value="ECO:0007669"/>
    <property type="project" value="InterPro"/>
</dbReference>
<evidence type="ECO:0000256" key="3">
    <source>
        <dbReference type="ARBA" id="ARBA00022552"/>
    </source>
</evidence>
<comment type="similarity">
    <text evidence="2">Belongs to the RRP1 family.</text>
</comment>
<keyword evidence="4" id="KW-0539">Nucleus</keyword>
<dbReference type="Pfam" id="PF05997">
    <property type="entry name" value="Nop52"/>
    <property type="match status" value="1"/>
</dbReference>
<protein>
    <recommendedName>
        <fullName evidence="7">Ribosomal RNA processing protein 1 homolog</fullName>
    </recommendedName>
</protein>
<dbReference type="InterPro" id="IPR010301">
    <property type="entry name" value="RRP1"/>
</dbReference>
<name>A0A0X3NXA1_SCHSO</name>
<feature type="region of interest" description="Disordered" evidence="5">
    <location>
        <begin position="315"/>
        <end position="341"/>
    </location>
</feature>
<feature type="region of interest" description="Disordered" evidence="5">
    <location>
        <begin position="358"/>
        <end position="490"/>
    </location>
</feature>
<proteinExistence type="inferred from homology"/>
<accession>A0A0X3NXA1</accession>
<dbReference type="GO" id="GO:0005634">
    <property type="term" value="C:nucleus"/>
    <property type="evidence" value="ECO:0007669"/>
    <property type="project" value="UniProtKB-SubCell"/>
</dbReference>
<gene>
    <name evidence="6" type="ORF">TR158019</name>
</gene>
<dbReference type="GO" id="GO:0006364">
    <property type="term" value="P:rRNA processing"/>
    <property type="evidence" value="ECO:0007669"/>
    <property type="project" value="UniProtKB-KW"/>
</dbReference>
<dbReference type="AlphaFoldDB" id="A0A0X3NXA1"/>
<evidence type="ECO:0000256" key="1">
    <source>
        <dbReference type="ARBA" id="ARBA00004123"/>
    </source>
</evidence>
<feature type="compositionally biased region" description="Polar residues" evidence="5">
    <location>
        <begin position="446"/>
        <end position="473"/>
    </location>
</feature>